<keyword evidence="5" id="KW-0408">Iron</keyword>
<dbReference type="InterPro" id="IPR034428">
    <property type="entry name" value="ThiH/NoCL/HydG-like"/>
</dbReference>
<dbReference type="NCBIfam" id="TIGR03955">
    <property type="entry name" value="rSAM_HydG"/>
    <property type="match status" value="1"/>
</dbReference>
<evidence type="ECO:0000256" key="1">
    <source>
        <dbReference type="ARBA" id="ARBA00001966"/>
    </source>
</evidence>
<sequence length="465" mass="51634">MLQDTVADWVDEARIGAALESGRKEDAGKIREILAKALELKGLRLHDVAALAAVSDAGLLEEIFSTARKVKEEIYGRRLVMFAPLYISNLCKNECLYCAFRRSNTGLTRRVLSQEEIAEETRIIIRQGHKRILLVAGESYPGEGFKYILDSIATVYSVKEGPGEIRRVNVNVAPLSVDDFKSLKEAGIGTYQIFQETYHRGTYAKVHVAGKKRDFDWRASAVDRAMLAGIDDVGVGVLFGLHDWRYEVMALMLHIAHLEERFGVGCHTISVPRMEPALGSDMATAPPAPVSDEDFKKLVAILRLAVPYTGFIMSTRETAEMRRETFALGVSQISAGSRTNPGGYADDEKFEASQFQLGDHRSLSEVIKDVSELGYIPSFCTGCYRLGRTGADFMDLAKPGLIKEKCGPNALSTFLEYLIDYAPADVAAVGERAISQELEDMLPKTRRVSQRMIEKVRSGRRDVYC</sequence>
<dbReference type="SMART" id="SM00876">
    <property type="entry name" value="BATS"/>
    <property type="match status" value="1"/>
</dbReference>
<dbReference type="PANTHER" id="PTHR43583:SF2">
    <property type="entry name" value="THIAZOLE BIOSYNTHESIS PROTEIN"/>
    <property type="match status" value="1"/>
</dbReference>
<dbReference type="Gene3D" id="3.20.20.70">
    <property type="entry name" value="Aldolase class I"/>
    <property type="match status" value="1"/>
</dbReference>
<keyword evidence="6" id="KW-0411">Iron-sulfur</keyword>
<comment type="caution">
    <text evidence="8">The sequence shown here is derived from an EMBL/GenBank/DDBJ whole genome shotgun (WGS) entry which is preliminary data.</text>
</comment>
<evidence type="ECO:0000259" key="7">
    <source>
        <dbReference type="PROSITE" id="PS51918"/>
    </source>
</evidence>
<dbReference type="Pfam" id="PF06968">
    <property type="entry name" value="BATS"/>
    <property type="match status" value="1"/>
</dbReference>
<gene>
    <name evidence="8" type="ORF">ASZ90_000950</name>
</gene>
<dbReference type="SUPFAM" id="SSF102114">
    <property type="entry name" value="Radical SAM enzymes"/>
    <property type="match status" value="1"/>
</dbReference>
<dbReference type="GO" id="GO:0046872">
    <property type="term" value="F:metal ion binding"/>
    <property type="evidence" value="ECO:0007669"/>
    <property type="project" value="UniProtKB-KW"/>
</dbReference>
<dbReference type="SFLD" id="SFLDG01060">
    <property type="entry name" value="BATS_domain_containing"/>
    <property type="match status" value="1"/>
</dbReference>
<dbReference type="EMBL" id="LNQE01000124">
    <property type="protein sequence ID" value="KUG29170.1"/>
    <property type="molecule type" value="Genomic_DNA"/>
</dbReference>
<dbReference type="GO" id="GO:0044272">
    <property type="term" value="P:sulfur compound biosynthetic process"/>
    <property type="evidence" value="ECO:0007669"/>
    <property type="project" value="UniProtKB-ARBA"/>
</dbReference>
<evidence type="ECO:0000256" key="3">
    <source>
        <dbReference type="ARBA" id="ARBA00022691"/>
    </source>
</evidence>
<dbReference type="SFLD" id="SFLDS00029">
    <property type="entry name" value="Radical_SAM"/>
    <property type="match status" value="1"/>
</dbReference>
<keyword evidence="4" id="KW-0479">Metal-binding</keyword>
<accession>A0A0W8G856</accession>
<name>A0A0W8G856_9ZZZZ</name>
<reference evidence="8" key="1">
    <citation type="journal article" date="2015" name="Proc. Natl. Acad. Sci. U.S.A.">
        <title>Networks of energetic and metabolic interactions define dynamics in microbial communities.</title>
        <authorList>
            <person name="Embree M."/>
            <person name="Liu J.K."/>
            <person name="Al-Bassam M.M."/>
            <person name="Zengler K."/>
        </authorList>
    </citation>
    <scope>NUCLEOTIDE SEQUENCE</scope>
</reference>
<dbReference type="PANTHER" id="PTHR43583">
    <property type="entry name" value="2-IMINOACETATE SYNTHASE"/>
    <property type="match status" value="1"/>
</dbReference>
<evidence type="ECO:0000256" key="5">
    <source>
        <dbReference type="ARBA" id="ARBA00023004"/>
    </source>
</evidence>
<evidence type="ECO:0000256" key="4">
    <source>
        <dbReference type="ARBA" id="ARBA00022723"/>
    </source>
</evidence>
<comment type="cofactor">
    <cofactor evidence="1">
        <name>[4Fe-4S] cluster</name>
        <dbReference type="ChEBI" id="CHEBI:49883"/>
    </cofactor>
</comment>
<protein>
    <submittedName>
        <fullName evidence="8">Hydrogenase maturation protein hydg</fullName>
    </submittedName>
</protein>
<dbReference type="SFLD" id="SFLDG01081">
    <property type="entry name" value="cleavage_of_the_Ca-Cb_bond_in"/>
    <property type="match status" value="1"/>
</dbReference>
<dbReference type="InterPro" id="IPR007197">
    <property type="entry name" value="rSAM"/>
</dbReference>
<feature type="domain" description="Radical SAM core" evidence="7">
    <location>
        <begin position="77"/>
        <end position="308"/>
    </location>
</feature>
<organism evidence="8">
    <name type="scientific">hydrocarbon metagenome</name>
    <dbReference type="NCBI Taxonomy" id="938273"/>
    <lineage>
        <taxon>unclassified sequences</taxon>
        <taxon>metagenomes</taxon>
        <taxon>ecological metagenomes</taxon>
    </lineage>
</organism>
<proteinExistence type="predicted"/>
<keyword evidence="3" id="KW-0949">S-adenosyl-L-methionine</keyword>
<keyword evidence="2" id="KW-0004">4Fe-4S</keyword>
<dbReference type="InterPro" id="IPR013785">
    <property type="entry name" value="Aldolase_TIM"/>
</dbReference>
<dbReference type="InterPro" id="IPR010722">
    <property type="entry name" value="BATS_dom"/>
</dbReference>
<evidence type="ECO:0000313" key="8">
    <source>
        <dbReference type="EMBL" id="KUG29170.1"/>
    </source>
</evidence>
<dbReference type="GO" id="GO:0051539">
    <property type="term" value="F:4 iron, 4 sulfur cluster binding"/>
    <property type="evidence" value="ECO:0007669"/>
    <property type="project" value="UniProtKB-KW"/>
</dbReference>
<dbReference type="CDD" id="cd01335">
    <property type="entry name" value="Radical_SAM"/>
    <property type="match status" value="1"/>
</dbReference>
<evidence type="ECO:0000256" key="2">
    <source>
        <dbReference type="ARBA" id="ARBA00022485"/>
    </source>
</evidence>
<evidence type="ECO:0000256" key="6">
    <source>
        <dbReference type="ARBA" id="ARBA00023014"/>
    </source>
</evidence>
<dbReference type="SFLD" id="SFLDF00319">
    <property type="entry name" value="Fe_hydrogenase_maturase_(HydG"/>
    <property type="match status" value="1"/>
</dbReference>
<dbReference type="InterPro" id="IPR024007">
    <property type="entry name" value="FeFe-hyd_mat_HydG"/>
</dbReference>
<dbReference type="Pfam" id="PF04055">
    <property type="entry name" value="Radical_SAM"/>
    <property type="match status" value="1"/>
</dbReference>
<dbReference type="GO" id="GO:0042364">
    <property type="term" value="P:water-soluble vitamin biosynthetic process"/>
    <property type="evidence" value="ECO:0007669"/>
    <property type="project" value="UniProtKB-ARBA"/>
</dbReference>
<dbReference type="GO" id="GO:0003824">
    <property type="term" value="F:catalytic activity"/>
    <property type="evidence" value="ECO:0007669"/>
    <property type="project" value="InterPro"/>
</dbReference>
<dbReference type="PROSITE" id="PS51918">
    <property type="entry name" value="RADICAL_SAM"/>
    <property type="match status" value="1"/>
</dbReference>
<dbReference type="InterPro" id="IPR058240">
    <property type="entry name" value="rSAM_sf"/>
</dbReference>
<dbReference type="AlphaFoldDB" id="A0A0W8G856"/>